<accession>A0ABD2VTZ0</accession>
<name>A0ABD2VTZ0_9HYME</name>
<keyword evidence="3" id="KW-1185">Reference proteome</keyword>
<feature type="region of interest" description="Disordered" evidence="1">
    <location>
        <begin position="249"/>
        <end position="270"/>
    </location>
</feature>
<evidence type="ECO:0000256" key="1">
    <source>
        <dbReference type="SAM" id="MobiDB-lite"/>
    </source>
</evidence>
<protein>
    <submittedName>
        <fullName evidence="2">Uncharacterized protein</fullName>
    </submittedName>
</protein>
<dbReference type="EMBL" id="JBJJXI010000177">
    <property type="protein sequence ID" value="KAL3384185.1"/>
    <property type="molecule type" value="Genomic_DNA"/>
</dbReference>
<comment type="caution">
    <text evidence="2">The sequence shown here is derived from an EMBL/GenBank/DDBJ whole genome shotgun (WGS) entry which is preliminary data.</text>
</comment>
<dbReference type="Proteomes" id="UP001627154">
    <property type="component" value="Unassembled WGS sequence"/>
</dbReference>
<proteinExistence type="predicted"/>
<organism evidence="2 3">
    <name type="scientific">Trichogramma kaykai</name>
    <dbReference type="NCBI Taxonomy" id="54128"/>
    <lineage>
        <taxon>Eukaryota</taxon>
        <taxon>Metazoa</taxon>
        <taxon>Ecdysozoa</taxon>
        <taxon>Arthropoda</taxon>
        <taxon>Hexapoda</taxon>
        <taxon>Insecta</taxon>
        <taxon>Pterygota</taxon>
        <taxon>Neoptera</taxon>
        <taxon>Endopterygota</taxon>
        <taxon>Hymenoptera</taxon>
        <taxon>Apocrita</taxon>
        <taxon>Proctotrupomorpha</taxon>
        <taxon>Chalcidoidea</taxon>
        <taxon>Trichogrammatidae</taxon>
        <taxon>Trichogramma</taxon>
    </lineage>
</organism>
<gene>
    <name evidence="2" type="ORF">TKK_019978</name>
</gene>
<feature type="compositionally biased region" description="Basic and acidic residues" evidence="1">
    <location>
        <begin position="253"/>
        <end position="270"/>
    </location>
</feature>
<sequence length="289" mass="32799">MCAATSKIDNATQRNEACARIDSSESKGCCCCLGQRPNRSTLQSRGMLLNRKDRGARRKMNGNLLQAHIGGSRTMTCAHKSEQRIYRVITRGRRFSWSVSDFYPVKNYSTKIFTVSILFLKLFAVSGTIKIERRTTTTTSLIRRHWKRIFANNRARATATAATTQQQQQQHPAASSAAAAAAHTSFKMRLIFVTHQLIVMYLKTFKCRRVQGVVRANRQREIYRCRRRRTAKSKPRARAALVSRTIARGTQKSTDEARRSSRVGTGEKKRARKLELHTAVVYTDVNKTA</sequence>
<dbReference type="AlphaFoldDB" id="A0ABD2VTZ0"/>
<evidence type="ECO:0000313" key="3">
    <source>
        <dbReference type="Proteomes" id="UP001627154"/>
    </source>
</evidence>
<reference evidence="2 3" key="1">
    <citation type="journal article" date="2024" name="bioRxiv">
        <title>A reference genome for Trichogramma kaykai: A tiny desert-dwelling parasitoid wasp with competing sex-ratio distorters.</title>
        <authorList>
            <person name="Culotta J."/>
            <person name="Lindsey A.R."/>
        </authorList>
    </citation>
    <scope>NUCLEOTIDE SEQUENCE [LARGE SCALE GENOMIC DNA]</scope>
    <source>
        <strain evidence="2 3">KSX58</strain>
    </source>
</reference>
<evidence type="ECO:0000313" key="2">
    <source>
        <dbReference type="EMBL" id="KAL3384185.1"/>
    </source>
</evidence>